<gene>
    <name evidence="1" type="ORF">BU23DRAFT_580194</name>
</gene>
<evidence type="ECO:0000313" key="2">
    <source>
        <dbReference type="Proteomes" id="UP000800036"/>
    </source>
</evidence>
<name>A0A6A5V931_9PLEO</name>
<sequence length="156" mass="17488">MGSRRQGFTSGQRTTDITLGFVLILVNELTNVENTFLIRGNMIYYSLTKCKRVIRSVLASEIYSMVNGFDIGIAIATTLRMITERLSIAPVPLVICTNSYSLYECLINGEDNPADAFTKATLNRALKRFINSNKLTVQVEGWTSASELNLWEPKVR</sequence>
<keyword evidence="2" id="KW-1185">Reference proteome</keyword>
<evidence type="ECO:0000313" key="1">
    <source>
        <dbReference type="EMBL" id="KAF1973711.1"/>
    </source>
</evidence>
<protein>
    <submittedName>
        <fullName evidence="1">Uncharacterized protein</fullName>
    </submittedName>
</protein>
<dbReference type="EMBL" id="ML976679">
    <property type="protein sequence ID" value="KAF1973711.1"/>
    <property type="molecule type" value="Genomic_DNA"/>
</dbReference>
<dbReference type="AlphaFoldDB" id="A0A6A5V931"/>
<reference evidence="1" key="1">
    <citation type="journal article" date="2020" name="Stud. Mycol.">
        <title>101 Dothideomycetes genomes: a test case for predicting lifestyles and emergence of pathogens.</title>
        <authorList>
            <person name="Haridas S."/>
            <person name="Albert R."/>
            <person name="Binder M."/>
            <person name="Bloem J."/>
            <person name="Labutti K."/>
            <person name="Salamov A."/>
            <person name="Andreopoulos B."/>
            <person name="Baker S."/>
            <person name="Barry K."/>
            <person name="Bills G."/>
            <person name="Bluhm B."/>
            <person name="Cannon C."/>
            <person name="Castanera R."/>
            <person name="Culley D."/>
            <person name="Daum C."/>
            <person name="Ezra D."/>
            <person name="Gonzalez J."/>
            <person name="Henrissat B."/>
            <person name="Kuo A."/>
            <person name="Liang C."/>
            <person name="Lipzen A."/>
            <person name="Lutzoni F."/>
            <person name="Magnuson J."/>
            <person name="Mondo S."/>
            <person name="Nolan M."/>
            <person name="Ohm R."/>
            <person name="Pangilinan J."/>
            <person name="Park H.-J."/>
            <person name="Ramirez L."/>
            <person name="Alfaro M."/>
            <person name="Sun H."/>
            <person name="Tritt A."/>
            <person name="Yoshinaga Y."/>
            <person name="Zwiers L.-H."/>
            <person name="Turgeon B."/>
            <person name="Goodwin S."/>
            <person name="Spatafora J."/>
            <person name="Crous P."/>
            <person name="Grigoriev I."/>
        </authorList>
    </citation>
    <scope>NUCLEOTIDE SEQUENCE</scope>
    <source>
        <strain evidence="1">CBS 107.79</strain>
    </source>
</reference>
<organism evidence="1 2">
    <name type="scientific">Bimuria novae-zelandiae CBS 107.79</name>
    <dbReference type="NCBI Taxonomy" id="1447943"/>
    <lineage>
        <taxon>Eukaryota</taxon>
        <taxon>Fungi</taxon>
        <taxon>Dikarya</taxon>
        <taxon>Ascomycota</taxon>
        <taxon>Pezizomycotina</taxon>
        <taxon>Dothideomycetes</taxon>
        <taxon>Pleosporomycetidae</taxon>
        <taxon>Pleosporales</taxon>
        <taxon>Massarineae</taxon>
        <taxon>Didymosphaeriaceae</taxon>
        <taxon>Bimuria</taxon>
    </lineage>
</organism>
<proteinExistence type="predicted"/>
<accession>A0A6A5V931</accession>
<dbReference type="OrthoDB" id="411592at2759"/>
<dbReference type="Proteomes" id="UP000800036">
    <property type="component" value="Unassembled WGS sequence"/>
</dbReference>